<evidence type="ECO:0000256" key="1">
    <source>
        <dbReference type="ARBA" id="ARBA00004786"/>
    </source>
</evidence>
<dbReference type="Pfam" id="PF00171">
    <property type="entry name" value="Aldedh"/>
    <property type="match status" value="1"/>
</dbReference>
<dbReference type="Proteomes" id="UP000015102">
    <property type="component" value="Unassembled WGS sequence"/>
</dbReference>
<evidence type="ECO:0000313" key="15">
    <source>
        <dbReference type="Proteomes" id="UP000015102"/>
    </source>
</evidence>
<evidence type="ECO:0000259" key="13">
    <source>
        <dbReference type="Pfam" id="PF00171"/>
    </source>
</evidence>
<dbReference type="InterPro" id="IPR016163">
    <property type="entry name" value="Ald_DH_C"/>
</dbReference>
<organism evidence="14 15">
    <name type="scientific">Megaselia scalaris</name>
    <name type="common">Humpbacked fly</name>
    <name type="synonym">Phora scalaris</name>
    <dbReference type="NCBI Taxonomy" id="36166"/>
    <lineage>
        <taxon>Eukaryota</taxon>
        <taxon>Metazoa</taxon>
        <taxon>Ecdysozoa</taxon>
        <taxon>Arthropoda</taxon>
        <taxon>Hexapoda</taxon>
        <taxon>Insecta</taxon>
        <taxon>Pterygota</taxon>
        <taxon>Neoptera</taxon>
        <taxon>Endopterygota</taxon>
        <taxon>Diptera</taxon>
        <taxon>Brachycera</taxon>
        <taxon>Muscomorpha</taxon>
        <taxon>Platypezoidea</taxon>
        <taxon>Phoridae</taxon>
        <taxon>Megaseliini</taxon>
        <taxon>Megaselia</taxon>
    </lineage>
</organism>
<dbReference type="SUPFAM" id="SSF53720">
    <property type="entry name" value="ALDH-like"/>
    <property type="match status" value="1"/>
</dbReference>
<evidence type="ECO:0000256" key="4">
    <source>
        <dbReference type="ARBA" id="ARBA00014421"/>
    </source>
</evidence>
<proteinExistence type="inferred from homology"/>
<dbReference type="GO" id="GO:0003842">
    <property type="term" value="F:L-glutamate gamma-semialdehyde dehydrogenase activity"/>
    <property type="evidence" value="ECO:0007669"/>
    <property type="project" value="UniProtKB-EC"/>
</dbReference>
<evidence type="ECO:0000256" key="8">
    <source>
        <dbReference type="ARBA" id="ARBA00029864"/>
    </source>
</evidence>
<reference evidence="14" key="2">
    <citation type="submission" date="2015-06" db="UniProtKB">
        <authorList>
            <consortium name="EnsemblMetazoa"/>
        </authorList>
    </citation>
    <scope>IDENTIFICATION</scope>
</reference>
<dbReference type="FunFam" id="3.40.605.10:FF:000006">
    <property type="entry name" value="1-pyrroline-5-carboxylate dehydrogenase"/>
    <property type="match status" value="1"/>
</dbReference>
<keyword evidence="15" id="KW-1185">Reference proteome</keyword>
<evidence type="ECO:0000256" key="3">
    <source>
        <dbReference type="ARBA" id="ARBA00012884"/>
    </source>
</evidence>
<accession>T1GTU8</accession>
<dbReference type="Gene3D" id="3.40.309.10">
    <property type="entry name" value="Aldehyde Dehydrogenase, Chain A, domain 2"/>
    <property type="match status" value="1"/>
</dbReference>
<dbReference type="PROSITE" id="PS00687">
    <property type="entry name" value="ALDEHYDE_DEHYDR_GLU"/>
    <property type="match status" value="1"/>
</dbReference>
<evidence type="ECO:0000256" key="7">
    <source>
        <dbReference type="ARBA" id="ARBA00023062"/>
    </source>
</evidence>
<dbReference type="EC" id="1.2.1.88" evidence="3"/>
<dbReference type="PROSITE" id="PS00070">
    <property type="entry name" value="ALDEHYDE_DEHYDR_CYS"/>
    <property type="match status" value="1"/>
</dbReference>
<dbReference type="EnsemblMetazoa" id="MESCA007142-RA">
    <property type="protein sequence ID" value="MESCA007142-PA"/>
    <property type="gene ID" value="MESCA007142"/>
</dbReference>
<evidence type="ECO:0000256" key="11">
    <source>
        <dbReference type="PROSITE-ProRule" id="PRU10007"/>
    </source>
</evidence>
<evidence type="ECO:0000256" key="9">
    <source>
        <dbReference type="ARBA" id="ARBA00032259"/>
    </source>
</evidence>
<evidence type="ECO:0000256" key="12">
    <source>
        <dbReference type="RuleBase" id="RU003345"/>
    </source>
</evidence>
<dbReference type="Gene3D" id="3.40.605.10">
    <property type="entry name" value="Aldehyde Dehydrogenase, Chain A, domain 1"/>
    <property type="match status" value="1"/>
</dbReference>
<dbReference type="PANTHER" id="PTHR42862:SF1">
    <property type="entry name" value="DELTA-1-PYRROLINE-5-CARBOXYLATE DEHYDROGENASE 2, ISOFORM A-RELATED"/>
    <property type="match status" value="1"/>
</dbReference>
<dbReference type="HOGENOM" id="CLU_005391_4_0_1"/>
<protein>
    <recommendedName>
        <fullName evidence="4">Delta-1-pyrroline-5-carboxylate dehydrogenase, mitochondrial</fullName>
        <ecNumber evidence="3">1.2.1.88</ecNumber>
    </recommendedName>
    <alternativeName>
        <fullName evidence="8">Aldehyde dehydrogenase family 4 member A1</fullName>
    </alternativeName>
    <alternativeName>
        <fullName evidence="9">L-glutamate gamma-semialdehyde dehydrogenase</fullName>
    </alternativeName>
</protein>
<keyword evidence="7" id="KW-0642">Proline metabolism</keyword>
<comment type="pathway">
    <text evidence="1">Amino-acid degradation; L-proline degradation into L-glutamate; L-glutamate from L-proline: step 2/2.</text>
</comment>
<evidence type="ECO:0000256" key="2">
    <source>
        <dbReference type="ARBA" id="ARBA00009986"/>
    </source>
</evidence>
<dbReference type="GO" id="GO:0005759">
    <property type="term" value="C:mitochondrial matrix"/>
    <property type="evidence" value="ECO:0007669"/>
    <property type="project" value="TreeGrafter"/>
</dbReference>
<dbReference type="GO" id="GO:0010133">
    <property type="term" value="P:L-proline catabolic process to L-glutamate"/>
    <property type="evidence" value="ECO:0007669"/>
    <property type="project" value="TreeGrafter"/>
</dbReference>
<dbReference type="InterPro" id="IPR015590">
    <property type="entry name" value="Aldehyde_DH_dom"/>
</dbReference>
<dbReference type="InterPro" id="IPR016161">
    <property type="entry name" value="Ald_DH/histidinol_DH"/>
</dbReference>
<comment type="catalytic activity">
    <reaction evidence="10">
        <text>L-glutamate 5-semialdehyde + NAD(+) + H2O = L-glutamate + NADH + 2 H(+)</text>
        <dbReference type="Rhea" id="RHEA:30235"/>
        <dbReference type="ChEBI" id="CHEBI:15377"/>
        <dbReference type="ChEBI" id="CHEBI:15378"/>
        <dbReference type="ChEBI" id="CHEBI:29985"/>
        <dbReference type="ChEBI" id="CHEBI:57540"/>
        <dbReference type="ChEBI" id="CHEBI:57945"/>
        <dbReference type="ChEBI" id="CHEBI:58066"/>
        <dbReference type="EC" id="1.2.1.88"/>
    </reaction>
</comment>
<dbReference type="AlphaFoldDB" id="T1GTU8"/>
<comment type="similarity">
    <text evidence="2 12">Belongs to the aldehyde dehydrogenase family.</text>
</comment>
<keyword evidence="6" id="KW-0520">NAD</keyword>
<dbReference type="FunFam" id="3.40.309.10:FF:000005">
    <property type="entry name" value="1-pyrroline-5-carboxylate dehydrogenase 1"/>
    <property type="match status" value="1"/>
</dbReference>
<evidence type="ECO:0000313" key="14">
    <source>
        <dbReference type="EnsemblMetazoa" id="MESCA007142-PA"/>
    </source>
</evidence>
<dbReference type="InterPro" id="IPR016162">
    <property type="entry name" value="Ald_DH_N"/>
</dbReference>
<evidence type="ECO:0000256" key="10">
    <source>
        <dbReference type="ARBA" id="ARBA00048142"/>
    </source>
</evidence>
<reference evidence="15" key="1">
    <citation type="submission" date="2013-02" db="EMBL/GenBank/DDBJ databases">
        <authorList>
            <person name="Hughes D."/>
        </authorList>
    </citation>
    <scope>NUCLEOTIDE SEQUENCE</scope>
    <source>
        <strain>Durham</strain>
        <strain evidence="15">NC isolate 2 -- Noor lab</strain>
    </source>
</reference>
<dbReference type="PANTHER" id="PTHR42862">
    <property type="entry name" value="DELTA-1-PYRROLINE-5-CARBOXYLATE DEHYDROGENASE 1, ISOFORM A-RELATED"/>
    <property type="match status" value="1"/>
</dbReference>
<dbReference type="EMBL" id="CAQQ02060435">
    <property type="status" value="NOT_ANNOTATED_CDS"/>
    <property type="molecule type" value="Genomic_DNA"/>
</dbReference>
<evidence type="ECO:0000256" key="6">
    <source>
        <dbReference type="ARBA" id="ARBA00023027"/>
    </source>
</evidence>
<evidence type="ECO:0000256" key="5">
    <source>
        <dbReference type="ARBA" id="ARBA00023002"/>
    </source>
</evidence>
<feature type="active site" evidence="11">
    <location>
        <position position="243"/>
    </location>
</feature>
<sequence>MACEQRFQRMPQNHIKCVASYYYASEAQVRLAIKTATEAQVKWDSVPIQDKINIWRKAADLMADKYRFQLLAATMLGQGKSIHQAEIDAACELIDFTRFNAYFLKELYKMQPNNPDTKTFRNASRIRGFEGFVAAISPFNFTAIAGNLAYTPALLGNSVVWKPSDNAILSNYIIFKIMTEAGVPDGVVNFVPCSPNTFGPLIATSPHLCGINFTGSVDTFEKIWRQIGRYVKNYKTYPRFVGELGGKNFHFVHPSADADVVIVHTILSAFEYSGQKCSACSRLYCPESLWPEVQNGLLDMVKTIKVGDVEDFRNFTSARRVVKGKYKMLCGGKGDCKTGYFIEPTIIRVEDPCDRLMKEEIFGPVLAVYVYEDSKMEEVIDLISNTTHYALTGAVFAEEETFLRT</sequence>
<dbReference type="InterPro" id="IPR016160">
    <property type="entry name" value="Ald_DH_CS_CYS"/>
</dbReference>
<keyword evidence="5 12" id="KW-0560">Oxidoreductase</keyword>
<name>T1GTU8_MEGSC</name>
<dbReference type="STRING" id="36166.T1GTU8"/>
<dbReference type="InterPro" id="IPR050485">
    <property type="entry name" value="Proline_metab_enzyme"/>
</dbReference>
<dbReference type="InterPro" id="IPR029510">
    <property type="entry name" value="Ald_DH_CS_GLU"/>
</dbReference>
<feature type="domain" description="Aldehyde dehydrogenase" evidence="13">
    <location>
        <begin position="15"/>
        <end position="399"/>
    </location>
</feature>
<dbReference type="OMA" id="FAGIHFT"/>